<accession>A0A6V7PM31</accession>
<dbReference type="EMBL" id="LR862149">
    <property type="protein sequence ID" value="CAD1831703.1"/>
    <property type="molecule type" value="Genomic_DNA"/>
</dbReference>
<proteinExistence type="predicted"/>
<evidence type="ECO:0000313" key="1">
    <source>
        <dbReference type="EMBL" id="CAD1831703.1"/>
    </source>
</evidence>
<name>A0A6V7PM31_ANACO</name>
<gene>
    <name evidence="1" type="ORF">CB5_LOCUS14914</name>
</gene>
<reference evidence="1" key="1">
    <citation type="submission" date="2020-07" db="EMBL/GenBank/DDBJ databases">
        <authorList>
            <person name="Lin J."/>
        </authorList>
    </citation>
    <scope>NUCLEOTIDE SEQUENCE</scope>
</reference>
<organism evidence="1">
    <name type="scientific">Ananas comosus var. bracteatus</name>
    <name type="common">red pineapple</name>
    <dbReference type="NCBI Taxonomy" id="296719"/>
    <lineage>
        <taxon>Eukaryota</taxon>
        <taxon>Viridiplantae</taxon>
        <taxon>Streptophyta</taxon>
        <taxon>Embryophyta</taxon>
        <taxon>Tracheophyta</taxon>
        <taxon>Spermatophyta</taxon>
        <taxon>Magnoliopsida</taxon>
        <taxon>Liliopsida</taxon>
        <taxon>Poales</taxon>
        <taxon>Bromeliaceae</taxon>
        <taxon>Bromelioideae</taxon>
        <taxon>Ananas</taxon>
    </lineage>
</organism>
<dbReference type="AlphaFoldDB" id="A0A6V7PM31"/>
<sequence>MTFGTFPHVLKGLKMFTNKFESDRNVRDEKVHYNLKNCIFCIGVPVQASCCTGTASSRFSSCVAAGLFWSIHILYSSLSSQLDPWTPLDGAGAQRKVRTVAGGIDTVSTTLLYSTVEAGTSI</sequence>
<protein>
    <submittedName>
        <fullName evidence="1">Uncharacterized protein</fullName>
    </submittedName>
</protein>